<dbReference type="CDD" id="cd05471">
    <property type="entry name" value="pepsin_like"/>
    <property type="match status" value="1"/>
</dbReference>
<keyword evidence="8" id="KW-1133">Transmembrane helix</keyword>
<protein>
    <submittedName>
        <fullName evidence="11">Acid protease</fullName>
    </submittedName>
</protein>
<evidence type="ECO:0000256" key="1">
    <source>
        <dbReference type="ARBA" id="ARBA00007447"/>
    </source>
</evidence>
<dbReference type="Pfam" id="PF00026">
    <property type="entry name" value="Asp"/>
    <property type="match status" value="1"/>
</dbReference>
<feature type="signal peptide" evidence="9">
    <location>
        <begin position="1"/>
        <end position="20"/>
    </location>
</feature>
<sequence>MGSFPLVVAACLLFSTFSGADPIHIPITRRSGTPTTRMNLLAAAEFMRARYGYGSAATSQRRGIEQSLNFVNQQGDSIYFGTINIGTPPQPLNVILDTGSSDLWVADSNCTNCDGQTPLFRPDQSKSYVRQTNPNASVTYASGHVAGLNSTDTVSMGNLSLQSQGFLSVQSVANGLLAGSVSGMMGLAFGAISSTKAVPFWQGLISSNQLAAPEMAFWLTRFLDTNFQEEEPGGSFTLGGTNLSLYQGDIEFLPLAGPSQPTYWLLNVSAVTVQGQSLNISTDNTLAAIDTGTTLIGGPTIDVHNLWGQIPGSGPVPSKPGYFQFPCTTTLNISMAFGGKLWPIAPADMNLGTVNMFLGLGDSGSMCIGGLFDWTLSNDTVADKGKPSWVIGDTFLKNVYSVYRQNPLSIGFAQLSDLAVSLSAPEDAKNTSSPATTAIPPPTEGSSSSFTLNPISSVSLSLIFLFFAFVVVP</sequence>
<reference evidence="11" key="1">
    <citation type="submission" date="2020-05" db="EMBL/GenBank/DDBJ databases">
        <title>Mycena genomes resolve the evolution of fungal bioluminescence.</title>
        <authorList>
            <person name="Tsai I.J."/>
        </authorList>
    </citation>
    <scope>NUCLEOTIDE SEQUENCE</scope>
    <source>
        <strain evidence="11">CCC161011</strain>
    </source>
</reference>
<keyword evidence="9" id="KW-0732">Signal</keyword>
<dbReference type="GO" id="GO:0004190">
    <property type="term" value="F:aspartic-type endopeptidase activity"/>
    <property type="evidence" value="ECO:0007669"/>
    <property type="project" value="UniProtKB-KW"/>
</dbReference>
<evidence type="ECO:0000313" key="12">
    <source>
        <dbReference type="Proteomes" id="UP000620124"/>
    </source>
</evidence>
<accession>A0A8H6YKU4</accession>
<comment type="caution">
    <text evidence="11">The sequence shown here is derived from an EMBL/GenBank/DDBJ whole genome shotgun (WGS) entry which is preliminary data.</text>
</comment>
<feature type="chain" id="PRO_5034127970" evidence="9">
    <location>
        <begin position="21"/>
        <end position="473"/>
    </location>
</feature>
<dbReference type="OrthoDB" id="771136at2759"/>
<dbReference type="GO" id="GO:0006508">
    <property type="term" value="P:proteolysis"/>
    <property type="evidence" value="ECO:0007669"/>
    <property type="project" value="UniProtKB-KW"/>
</dbReference>
<dbReference type="SUPFAM" id="SSF50630">
    <property type="entry name" value="Acid proteases"/>
    <property type="match status" value="1"/>
</dbReference>
<evidence type="ECO:0000313" key="11">
    <source>
        <dbReference type="EMBL" id="KAF7362970.1"/>
    </source>
</evidence>
<dbReference type="EMBL" id="JACAZI010000004">
    <property type="protein sequence ID" value="KAF7362970.1"/>
    <property type="molecule type" value="Genomic_DNA"/>
</dbReference>
<feature type="active site" evidence="5">
    <location>
        <position position="97"/>
    </location>
</feature>
<evidence type="ECO:0000256" key="5">
    <source>
        <dbReference type="PIRSR" id="PIRSR601461-1"/>
    </source>
</evidence>
<dbReference type="InterPro" id="IPR001461">
    <property type="entry name" value="Aspartic_peptidase_A1"/>
</dbReference>
<keyword evidence="3 6" id="KW-0064">Aspartyl protease</keyword>
<evidence type="ECO:0000256" key="3">
    <source>
        <dbReference type="ARBA" id="ARBA00022750"/>
    </source>
</evidence>
<evidence type="ECO:0000256" key="2">
    <source>
        <dbReference type="ARBA" id="ARBA00022670"/>
    </source>
</evidence>
<evidence type="ECO:0000256" key="8">
    <source>
        <dbReference type="SAM" id="Phobius"/>
    </source>
</evidence>
<dbReference type="InterPro" id="IPR021109">
    <property type="entry name" value="Peptidase_aspartic_dom_sf"/>
</dbReference>
<feature type="domain" description="Peptidase A1" evidence="10">
    <location>
        <begin position="79"/>
        <end position="413"/>
    </location>
</feature>
<dbReference type="PROSITE" id="PS51767">
    <property type="entry name" value="PEPTIDASE_A1"/>
    <property type="match status" value="1"/>
</dbReference>
<dbReference type="Gene3D" id="2.40.70.10">
    <property type="entry name" value="Acid Proteases"/>
    <property type="match status" value="2"/>
</dbReference>
<feature type="region of interest" description="Disordered" evidence="7">
    <location>
        <begin position="426"/>
        <end position="448"/>
    </location>
</feature>
<dbReference type="InterPro" id="IPR001969">
    <property type="entry name" value="Aspartic_peptidase_AS"/>
</dbReference>
<proteinExistence type="inferred from homology"/>
<feature type="transmembrane region" description="Helical" evidence="8">
    <location>
        <begin position="450"/>
        <end position="472"/>
    </location>
</feature>
<dbReference type="PANTHER" id="PTHR47966">
    <property type="entry name" value="BETA-SITE APP-CLEAVING ENZYME, ISOFORM A-RELATED"/>
    <property type="match status" value="1"/>
</dbReference>
<keyword evidence="8" id="KW-0472">Membrane</keyword>
<keyword evidence="12" id="KW-1185">Reference proteome</keyword>
<evidence type="ECO:0000256" key="4">
    <source>
        <dbReference type="ARBA" id="ARBA00022801"/>
    </source>
</evidence>
<keyword evidence="8" id="KW-0812">Transmembrane</keyword>
<evidence type="ECO:0000256" key="7">
    <source>
        <dbReference type="SAM" id="MobiDB-lite"/>
    </source>
</evidence>
<evidence type="ECO:0000259" key="10">
    <source>
        <dbReference type="PROSITE" id="PS51767"/>
    </source>
</evidence>
<dbReference type="FunFam" id="2.40.70.10:FF:000115">
    <property type="entry name" value="Lysosomal aspartic protease"/>
    <property type="match status" value="1"/>
</dbReference>
<dbReference type="InterPro" id="IPR033121">
    <property type="entry name" value="PEPTIDASE_A1"/>
</dbReference>
<dbReference type="PRINTS" id="PR00792">
    <property type="entry name" value="PEPSIN"/>
</dbReference>
<name>A0A8H6YKU4_9AGAR</name>
<keyword evidence="4 6" id="KW-0378">Hydrolase</keyword>
<dbReference type="Proteomes" id="UP000620124">
    <property type="component" value="Unassembled WGS sequence"/>
</dbReference>
<dbReference type="PANTHER" id="PTHR47966:SF6">
    <property type="entry name" value="PEPTIDASE A1 DOMAIN-CONTAINING PROTEIN"/>
    <property type="match status" value="1"/>
</dbReference>
<dbReference type="InterPro" id="IPR034164">
    <property type="entry name" value="Pepsin-like_dom"/>
</dbReference>
<gene>
    <name evidence="11" type="ORF">MVEN_00648600</name>
</gene>
<keyword evidence="2 6" id="KW-0645">Protease</keyword>
<comment type="similarity">
    <text evidence="1 6">Belongs to the peptidase A1 family.</text>
</comment>
<evidence type="ECO:0000256" key="9">
    <source>
        <dbReference type="SAM" id="SignalP"/>
    </source>
</evidence>
<dbReference type="PROSITE" id="PS00141">
    <property type="entry name" value="ASP_PROTEASE"/>
    <property type="match status" value="1"/>
</dbReference>
<organism evidence="11 12">
    <name type="scientific">Mycena venus</name>
    <dbReference type="NCBI Taxonomy" id="2733690"/>
    <lineage>
        <taxon>Eukaryota</taxon>
        <taxon>Fungi</taxon>
        <taxon>Dikarya</taxon>
        <taxon>Basidiomycota</taxon>
        <taxon>Agaricomycotina</taxon>
        <taxon>Agaricomycetes</taxon>
        <taxon>Agaricomycetidae</taxon>
        <taxon>Agaricales</taxon>
        <taxon>Marasmiineae</taxon>
        <taxon>Mycenaceae</taxon>
        <taxon>Mycena</taxon>
    </lineage>
</organism>
<feature type="active site" evidence="5">
    <location>
        <position position="290"/>
    </location>
</feature>
<dbReference type="AlphaFoldDB" id="A0A8H6YKU4"/>
<evidence type="ECO:0000256" key="6">
    <source>
        <dbReference type="RuleBase" id="RU000454"/>
    </source>
</evidence>